<evidence type="ECO:0000259" key="1">
    <source>
        <dbReference type="SMART" id="SM01126"/>
    </source>
</evidence>
<dbReference type="Proteomes" id="UP000030655">
    <property type="component" value="Unassembled WGS sequence"/>
</dbReference>
<reference evidence="2 3" key="2">
    <citation type="submission" date="2014-03" db="EMBL/GenBank/DDBJ databases">
        <title>The Genome Sequence of Anncaliia algerae insect isolate PRA339.</title>
        <authorList>
            <consortium name="The Broad Institute Genome Sequencing Platform"/>
            <consortium name="The Broad Institute Genome Sequencing Center for Infectious Disease"/>
            <person name="Cuomo C."/>
            <person name="Becnel J."/>
            <person name="Sanscrainte N."/>
            <person name="Walker B."/>
            <person name="Young S.K."/>
            <person name="Zeng Q."/>
            <person name="Gargeya S."/>
            <person name="Fitzgerald M."/>
            <person name="Haas B."/>
            <person name="Abouelleil A."/>
            <person name="Alvarado L."/>
            <person name="Arachchi H.M."/>
            <person name="Berlin A.M."/>
            <person name="Chapman S.B."/>
            <person name="Dewar J."/>
            <person name="Goldberg J."/>
            <person name="Griggs A."/>
            <person name="Gujja S."/>
            <person name="Hansen M."/>
            <person name="Howarth C."/>
            <person name="Imamovic A."/>
            <person name="Larimer J."/>
            <person name="McCowan C."/>
            <person name="Murphy C."/>
            <person name="Neiman D."/>
            <person name="Pearson M."/>
            <person name="Priest M."/>
            <person name="Roberts A."/>
            <person name="Saif S."/>
            <person name="Shea T."/>
            <person name="Sisk P."/>
            <person name="Sykes S."/>
            <person name="Wortman J."/>
            <person name="Nusbaum C."/>
            <person name="Birren B."/>
        </authorList>
    </citation>
    <scope>NUCLEOTIDE SEQUENCE [LARGE SCALE GENOMIC DNA]</scope>
    <source>
        <strain evidence="2 3">PRA339</strain>
    </source>
</reference>
<proteinExistence type="predicted"/>
<organism evidence="2 3">
    <name type="scientific">Anncaliia algerae PRA339</name>
    <dbReference type="NCBI Taxonomy" id="1288291"/>
    <lineage>
        <taxon>Eukaryota</taxon>
        <taxon>Fungi</taxon>
        <taxon>Fungi incertae sedis</taxon>
        <taxon>Microsporidia</taxon>
        <taxon>Tubulinosematoidea</taxon>
        <taxon>Tubulinosematidae</taxon>
        <taxon>Anncaliia</taxon>
    </lineage>
</organism>
<dbReference type="InterPro" id="IPR024445">
    <property type="entry name" value="Tnp_ISXO2-like"/>
</dbReference>
<protein>
    <recommendedName>
        <fullName evidence="1">ISXO2-like transposase domain-containing protein</fullName>
    </recommendedName>
</protein>
<dbReference type="InterPro" id="IPR053164">
    <property type="entry name" value="IS1016-like_transposase"/>
</dbReference>
<dbReference type="Pfam" id="PF12762">
    <property type="entry name" value="DDE_Tnp_IS1595"/>
    <property type="match status" value="1"/>
</dbReference>
<evidence type="ECO:0000313" key="2">
    <source>
        <dbReference type="EMBL" id="KCZ81782.1"/>
    </source>
</evidence>
<feature type="domain" description="ISXO2-like transposase" evidence="1">
    <location>
        <begin position="133"/>
        <end position="279"/>
    </location>
</feature>
<dbReference type="AlphaFoldDB" id="A0A059F3U9"/>
<accession>A0A059F3U9</accession>
<name>A0A059F3U9_9MICR</name>
<dbReference type="HOGENOM" id="CLU_044348_0_0_1"/>
<reference evidence="3" key="1">
    <citation type="submission" date="2013-02" db="EMBL/GenBank/DDBJ databases">
        <authorList>
            <consortium name="The Broad Institute Genome Sequencing Platform"/>
            <person name="Cuomo C."/>
            <person name="Becnel J."/>
            <person name="Sanscrainte N."/>
            <person name="Walker B."/>
            <person name="Young S.K."/>
            <person name="Zeng Q."/>
            <person name="Gargeya S."/>
            <person name="Fitzgerald M."/>
            <person name="Haas B."/>
            <person name="Abouelleil A."/>
            <person name="Alvarado L."/>
            <person name="Arachchi H.M."/>
            <person name="Berlin A.M."/>
            <person name="Chapman S.B."/>
            <person name="Dewar J."/>
            <person name="Goldberg J."/>
            <person name="Griggs A."/>
            <person name="Gujja S."/>
            <person name="Hansen M."/>
            <person name="Howarth C."/>
            <person name="Imamovic A."/>
            <person name="Larimer J."/>
            <person name="McCowan C."/>
            <person name="Murphy C."/>
            <person name="Neiman D."/>
            <person name="Pearson M."/>
            <person name="Priest M."/>
            <person name="Roberts A."/>
            <person name="Saif S."/>
            <person name="Shea T."/>
            <person name="Sisk P."/>
            <person name="Sykes S."/>
            <person name="Wortman J."/>
            <person name="Nusbaum C."/>
            <person name="Birren B."/>
        </authorList>
    </citation>
    <scope>NUCLEOTIDE SEQUENCE [LARGE SCALE GENOMIC DNA]</scope>
    <source>
        <strain evidence="3">PRA339</strain>
    </source>
</reference>
<sequence length="294" mass="34464">MKNIEEAIIKMSTKKAIKFCMSSNLIHKEVNCIGCSFPMKLEKALNYVDKVAWRCYMNSCSLYQKRVSIRKNTFFDGKKLKIKRILQILILWGENIKQSLIMQKSRSSYSVLRKIINEIIDLIRKYCILNPVRLGGYGNLVEIDETMLNFKVKSHRGRSPANRTDALCIIEYNKTITKCFATCIRDKSHETILPIINKVVIPGSKIYTDEHKTYQILTNLGFSHGTVCHKYEFINKKTSANTQAVESFNNYLKYYIKFKKGLEVQRREDFLIEFMWKFNNRGFITEKLFDLIKV</sequence>
<dbReference type="PANTHER" id="PTHR47163:SF2">
    <property type="entry name" value="SI:DKEY-17M8.2"/>
    <property type="match status" value="1"/>
</dbReference>
<keyword evidence="3" id="KW-1185">Reference proteome</keyword>
<evidence type="ECO:0000313" key="3">
    <source>
        <dbReference type="Proteomes" id="UP000030655"/>
    </source>
</evidence>
<dbReference type="EMBL" id="KK365137">
    <property type="protein sequence ID" value="KCZ81782.1"/>
    <property type="molecule type" value="Genomic_DNA"/>
</dbReference>
<dbReference type="VEuPathDB" id="MicrosporidiaDB:H312_00822"/>
<dbReference type="SMART" id="SM01126">
    <property type="entry name" value="DDE_Tnp_IS1595"/>
    <property type="match status" value="1"/>
</dbReference>
<dbReference type="PANTHER" id="PTHR47163">
    <property type="entry name" value="DDE_TNP_IS1595 DOMAIN-CONTAINING PROTEIN"/>
    <property type="match status" value="1"/>
</dbReference>
<gene>
    <name evidence="2" type="ORF">H312_00822</name>
</gene>